<protein>
    <submittedName>
        <fullName evidence="1">Uncharacterized protein</fullName>
    </submittedName>
</protein>
<sequence>MVEAAGIEPASVNSPPRDLHAYSAINLADGNPTGRVSRQPVQKSFDAQTPNMSSRELAIGYPRVGRTSTNLSEGYRLVFKQLKRSCRCWQL</sequence>
<proteinExistence type="predicted"/>
<reference evidence="1" key="1">
    <citation type="submission" date="2018-05" db="EMBL/GenBank/DDBJ databases">
        <authorList>
            <person name="Lanie J.A."/>
            <person name="Ng W.-L."/>
            <person name="Kazmierczak K.M."/>
            <person name="Andrzejewski T.M."/>
            <person name="Davidsen T.M."/>
            <person name="Wayne K.J."/>
            <person name="Tettelin H."/>
            <person name="Glass J.I."/>
            <person name="Rusch D."/>
            <person name="Podicherti R."/>
            <person name="Tsui H.-C.T."/>
            <person name="Winkler M.E."/>
        </authorList>
    </citation>
    <scope>NUCLEOTIDE SEQUENCE</scope>
</reference>
<accession>A0A383EBQ5</accession>
<evidence type="ECO:0000313" key="1">
    <source>
        <dbReference type="EMBL" id="SVE54266.1"/>
    </source>
</evidence>
<name>A0A383EBQ5_9ZZZZ</name>
<dbReference type="AlphaFoldDB" id="A0A383EBQ5"/>
<dbReference type="EMBL" id="UINC01224582">
    <property type="protein sequence ID" value="SVE54266.1"/>
    <property type="molecule type" value="Genomic_DNA"/>
</dbReference>
<organism evidence="1">
    <name type="scientific">marine metagenome</name>
    <dbReference type="NCBI Taxonomy" id="408172"/>
    <lineage>
        <taxon>unclassified sequences</taxon>
        <taxon>metagenomes</taxon>
        <taxon>ecological metagenomes</taxon>
    </lineage>
</organism>
<gene>
    <name evidence="1" type="ORF">METZ01_LOCUS507120</name>
</gene>